<dbReference type="HOGENOM" id="CLU_114342_3_0_7"/>
<dbReference type="NCBIfam" id="TIGR00494">
    <property type="entry name" value="crcB"/>
    <property type="match status" value="1"/>
</dbReference>
<dbReference type="AlphaFoldDB" id="E5Y680"/>
<evidence type="ECO:0000256" key="11">
    <source>
        <dbReference type="HAMAP-Rule" id="MF_00454"/>
    </source>
</evidence>
<proteinExistence type="inferred from homology"/>
<name>E5Y680_BILW3</name>
<keyword evidence="7 11" id="KW-0472">Membrane</keyword>
<dbReference type="GO" id="GO:0140114">
    <property type="term" value="P:cellular detoxification of fluoride"/>
    <property type="evidence" value="ECO:0007669"/>
    <property type="project" value="UniProtKB-UniRule"/>
</dbReference>
<keyword evidence="8 11" id="KW-0407">Ion channel</keyword>
<keyword evidence="2 11" id="KW-1003">Cell membrane</keyword>
<comment type="activity regulation">
    <text evidence="11">Na(+) is not transported, but it plays an essential structural role and its presence is essential for fluoride channel function.</text>
</comment>
<dbReference type="Pfam" id="PF02537">
    <property type="entry name" value="CRCB"/>
    <property type="match status" value="1"/>
</dbReference>
<dbReference type="HAMAP" id="MF_00454">
    <property type="entry name" value="FluC"/>
    <property type="match status" value="1"/>
</dbReference>
<dbReference type="OrthoDB" id="9806299at2"/>
<feature type="binding site" evidence="11">
    <location>
        <position position="81"/>
    </location>
    <ligand>
        <name>Na(+)</name>
        <dbReference type="ChEBI" id="CHEBI:29101"/>
        <note>structural</note>
    </ligand>
</feature>
<keyword evidence="11" id="KW-0479">Metal-binding</keyword>
<dbReference type="GO" id="GO:0062054">
    <property type="term" value="F:fluoride channel activity"/>
    <property type="evidence" value="ECO:0007669"/>
    <property type="project" value="UniProtKB-UniRule"/>
</dbReference>
<evidence type="ECO:0000256" key="7">
    <source>
        <dbReference type="ARBA" id="ARBA00023136"/>
    </source>
</evidence>
<gene>
    <name evidence="11" type="primary">fluC</name>
    <name evidence="11" type="synonym">crcB</name>
    <name evidence="12" type="ORF">HMPREF0179_01693</name>
</gene>
<dbReference type="GO" id="GO:0005886">
    <property type="term" value="C:plasma membrane"/>
    <property type="evidence" value="ECO:0007669"/>
    <property type="project" value="UniProtKB-SubCell"/>
</dbReference>
<keyword evidence="6 11" id="KW-0406">Ion transport</keyword>
<evidence type="ECO:0000256" key="6">
    <source>
        <dbReference type="ARBA" id="ARBA00023065"/>
    </source>
</evidence>
<organism evidence="12 13">
    <name type="scientific">Bilophila wadsworthia (strain 3_1_6)</name>
    <dbReference type="NCBI Taxonomy" id="563192"/>
    <lineage>
        <taxon>Bacteria</taxon>
        <taxon>Pseudomonadati</taxon>
        <taxon>Thermodesulfobacteriota</taxon>
        <taxon>Desulfovibrionia</taxon>
        <taxon>Desulfovibrionales</taxon>
        <taxon>Desulfovibrionaceae</taxon>
        <taxon>Bilophila</taxon>
    </lineage>
</organism>
<evidence type="ECO:0000256" key="3">
    <source>
        <dbReference type="ARBA" id="ARBA00022519"/>
    </source>
</evidence>
<dbReference type="PANTHER" id="PTHR28259:SF1">
    <property type="entry name" value="FLUORIDE EXPORT PROTEIN 1-RELATED"/>
    <property type="match status" value="1"/>
</dbReference>
<reference evidence="12 13" key="1">
    <citation type="submission" date="2010-10" db="EMBL/GenBank/DDBJ databases">
        <authorList>
            <consortium name="The Broad Institute Genome Sequencing Platform"/>
            <person name="Ward D."/>
            <person name="Earl A."/>
            <person name="Feldgarden M."/>
            <person name="Young S.K."/>
            <person name="Gargeya S."/>
            <person name="Zeng Q."/>
            <person name="Alvarado L."/>
            <person name="Berlin A."/>
            <person name="Bochicchio J."/>
            <person name="Chapman S.B."/>
            <person name="Chen Z."/>
            <person name="Freedman E."/>
            <person name="Gellesch M."/>
            <person name="Goldberg J."/>
            <person name="Griggs A."/>
            <person name="Gujja S."/>
            <person name="Heilman E."/>
            <person name="Heiman D."/>
            <person name="Howarth C."/>
            <person name="Mehta T."/>
            <person name="Neiman D."/>
            <person name="Pearson M."/>
            <person name="Roberts A."/>
            <person name="Saif S."/>
            <person name="Shea T."/>
            <person name="Shenoy N."/>
            <person name="Sisk P."/>
            <person name="Stolte C."/>
            <person name="Sykes S."/>
            <person name="White J."/>
            <person name="Yandava C."/>
            <person name="Allen-Vercoe E."/>
            <person name="Sibley C."/>
            <person name="Ambrose C.E."/>
            <person name="Strauss J."/>
            <person name="Daigneault M."/>
            <person name="Haas B."/>
            <person name="Nusbaum C."/>
            <person name="Birren B."/>
        </authorList>
    </citation>
    <scope>NUCLEOTIDE SEQUENCE [LARGE SCALE GENOMIC DNA]</scope>
    <source>
        <strain evidence="12 13">3_1_6</strain>
    </source>
</reference>
<accession>E5Y680</accession>
<keyword evidence="13" id="KW-1185">Reference proteome</keyword>
<feature type="transmembrane region" description="Helical" evidence="11">
    <location>
        <begin position="66"/>
        <end position="87"/>
    </location>
</feature>
<evidence type="ECO:0000256" key="10">
    <source>
        <dbReference type="ARBA" id="ARBA00035585"/>
    </source>
</evidence>
<evidence type="ECO:0000256" key="5">
    <source>
        <dbReference type="ARBA" id="ARBA00022989"/>
    </source>
</evidence>
<comment type="subcellular location">
    <subcellularLocation>
        <location evidence="1 11">Cell membrane</location>
        <topology evidence="1 11">Multi-pass membrane protein</topology>
    </subcellularLocation>
</comment>
<feature type="transmembrane region" description="Helical" evidence="11">
    <location>
        <begin position="36"/>
        <end position="54"/>
    </location>
</feature>
<evidence type="ECO:0000313" key="12">
    <source>
        <dbReference type="EMBL" id="EFV44499.1"/>
    </source>
</evidence>
<dbReference type="InterPro" id="IPR003691">
    <property type="entry name" value="FluC"/>
</dbReference>
<dbReference type="Proteomes" id="UP000006034">
    <property type="component" value="Unassembled WGS sequence"/>
</dbReference>
<evidence type="ECO:0000256" key="4">
    <source>
        <dbReference type="ARBA" id="ARBA00022692"/>
    </source>
</evidence>
<feature type="transmembrane region" description="Helical" evidence="11">
    <location>
        <begin position="99"/>
        <end position="121"/>
    </location>
</feature>
<dbReference type="PANTHER" id="PTHR28259">
    <property type="entry name" value="FLUORIDE EXPORT PROTEIN 1-RELATED"/>
    <property type="match status" value="1"/>
</dbReference>
<evidence type="ECO:0000256" key="9">
    <source>
        <dbReference type="ARBA" id="ARBA00035120"/>
    </source>
</evidence>
<dbReference type="STRING" id="563192.HMPREF0179_01693"/>
<sequence>MSYIENTIAVLCGGAAGAVCRFKLNAAIMSGLTMTFPLGILCINVLGGFLMGLLQGAMKRSGKPFTVGYSLLGTGFLGGFTTFSTFSLDTFNLYHTGDLMLAGLNILLNAVICICAVWAGYRIVFPRTAAA</sequence>
<keyword evidence="4 11" id="KW-0812">Transmembrane</keyword>
<dbReference type="GO" id="GO:0046872">
    <property type="term" value="F:metal ion binding"/>
    <property type="evidence" value="ECO:0007669"/>
    <property type="project" value="UniProtKB-KW"/>
</dbReference>
<evidence type="ECO:0000256" key="1">
    <source>
        <dbReference type="ARBA" id="ARBA00004651"/>
    </source>
</evidence>
<comment type="similarity">
    <text evidence="9 11">Belongs to the fluoride channel Fluc/FEX (TC 1.A.43) family.</text>
</comment>
<dbReference type="eggNOG" id="COG0239">
    <property type="taxonomic scope" value="Bacteria"/>
</dbReference>
<keyword evidence="3" id="KW-0997">Cell inner membrane</keyword>
<keyword evidence="5 11" id="KW-1133">Transmembrane helix</keyword>
<comment type="caution">
    <text evidence="12">The sequence shown here is derived from an EMBL/GenBank/DDBJ whole genome shotgun (WGS) entry which is preliminary data.</text>
</comment>
<evidence type="ECO:0000256" key="8">
    <source>
        <dbReference type="ARBA" id="ARBA00023303"/>
    </source>
</evidence>
<keyword evidence="11" id="KW-0915">Sodium</keyword>
<dbReference type="RefSeq" id="WP_005027160.1">
    <property type="nucleotide sequence ID" value="NZ_KE150240.1"/>
</dbReference>
<dbReference type="GeneID" id="78087388"/>
<feature type="binding site" evidence="11">
    <location>
        <position position="78"/>
    </location>
    <ligand>
        <name>Na(+)</name>
        <dbReference type="ChEBI" id="CHEBI:29101"/>
        <note>structural</note>
    </ligand>
</feature>
<comment type="catalytic activity">
    <reaction evidence="10">
        <text>fluoride(in) = fluoride(out)</text>
        <dbReference type="Rhea" id="RHEA:76159"/>
        <dbReference type="ChEBI" id="CHEBI:17051"/>
    </reaction>
    <physiologicalReaction direction="left-to-right" evidence="10">
        <dbReference type="Rhea" id="RHEA:76160"/>
    </physiologicalReaction>
</comment>
<evidence type="ECO:0000313" key="13">
    <source>
        <dbReference type="Proteomes" id="UP000006034"/>
    </source>
</evidence>
<comment type="function">
    <text evidence="11">Fluoride-specific ion channel. Important for reducing fluoride concentration in the cell, thus reducing its toxicity.</text>
</comment>
<dbReference type="EMBL" id="ADCP02000003">
    <property type="protein sequence ID" value="EFV44499.1"/>
    <property type="molecule type" value="Genomic_DNA"/>
</dbReference>
<protein>
    <recommendedName>
        <fullName evidence="11">Fluoride-specific ion channel FluC</fullName>
    </recommendedName>
</protein>
<evidence type="ECO:0000256" key="2">
    <source>
        <dbReference type="ARBA" id="ARBA00022475"/>
    </source>
</evidence>
<keyword evidence="11" id="KW-0813">Transport</keyword>
<reference evidence="12 13" key="2">
    <citation type="submission" date="2013-04" db="EMBL/GenBank/DDBJ databases">
        <title>The Genome Sequence of Bilophila wadsworthia 3_1_6.</title>
        <authorList>
            <consortium name="The Broad Institute Genomics Platform"/>
            <person name="Earl A."/>
            <person name="Ward D."/>
            <person name="Feldgarden M."/>
            <person name="Gevers D."/>
            <person name="Sibley C."/>
            <person name="Strauss J."/>
            <person name="Allen-Vercoe E."/>
            <person name="Walker B."/>
            <person name="Young S."/>
            <person name="Zeng Q."/>
            <person name="Gargeya S."/>
            <person name="Fitzgerald M."/>
            <person name="Haas B."/>
            <person name="Abouelleil A."/>
            <person name="Allen A.W."/>
            <person name="Alvarado L."/>
            <person name="Arachchi H.M."/>
            <person name="Berlin A.M."/>
            <person name="Chapman S.B."/>
            <person name="Gainer-Dewar J."/>
            <person name="Goldberg J."/>
            <person name="Griggs A."/>
            <person name="Gujja S."/>
            <person name="Hansen M."/>
            <person name="Howarth C."/>
            <person name="Imamovic A."/>
            <person name="Ireland A."/>
            <person name="Larimer J."/>
            <person name="McCowan C."/>
            <person name="Murphy C."/>
            <person name="Pearson M."/>
            <person name="Poon T.W."/>
            <person name="Priest M."/>
            <person name="Roberts A."/>
            <person name="Saif S."/>
            <person name="Shea T."/>
            <person name="Sisk P."/>
            <person name="Sykes S."/>
            <person name="Wortman J."/>
            <person name="Nusbaum C."/>
            <person name="Birren B."/>
        </authorList>
    </citation>
    <scope>NUCLEOTIDE SEQUENCE [LARGE SCALE GENOMIC DNA]</scope>
    <source>
        <strain evidence="12 13">3_1_6</strain>
    </source>
</reference>